<organism evidence="1 2">
    <name type="scientific">Bacteroides nordii</name>
    <dbReference type="NCBI Taxonomy" id="291645"/>
    <lineage>
        <taxon>Bacteria</taxon>
        <taxon>Pseudomonadati</taxon>
        <taxon>Bacteroidota</taxon>
        <taxon>Bacteroidia</taxon>
        <taxon>Bacteroidales</taxon>
        <taxon>Bacteroidaceae</taxon>
        <taxon>Bacteroides</taxon>
    </lineage>
</organism>
<dbReference type="Proteomes" id="UP000284379">
    <property type="component" value="Unassembled WGS sequence"/>
</dbReference>
<sequence>MKISIPIYSRIEIKRDDSYSKRDRNYNSISEKRDKTAQFLFKVSIEKQKYPGRKMYLTGIKEK</sequence>
<proteinExistence type="predicted"/>
<reference evidence="1 2" key="1">
    <citation type="submission" date="2018-08" db="EMBL/GenBank/DDBJ databases">
        <title>A genome reference for cultivated species of the human gut microbiota.</title>
        <authorList>
            <person name="Zou Y."/>
            <person name="Xue W."/>
            <person name="Luo G."/>
        </authorList>
    </citation>
    <scope>NUCLEOTIDE SEQUENCE [LARGE SCALE GENOMIC DNA]</scope>
    <source>
        <strain evidence="1 2">AM40-30BH</strain>
    </source>
</reference>
<dbReference type="EMBL" id="QSGO01000007">
    <property type="protein sequence ID" value="RHB35083.1"/>
    <property type="molecule type" value="Genomic_DNA"/>
</dbReference>
<evidence type="ECO:0000313" key="2">
    <source>
        <dbReference type="Proteomes" id="UP000284379"/>
    </source>
</evidence>
<accession>A0A413VNF5</accession>
<name>A0A413VNF5_9BACE</name>
<comment type="caution">
    <text evidence="1">The sequence shown here is derived from an EMBL/GenBank/DDBJ whole genome shotgun (WGS) entry which is preliminary data.</text>
</comment>
<evidence type="ECO:0000313" key="1">
    <source>
        <dbReference type="EMBL" id="RHB35083.1"/>
    </source>
</evidence>
<protein>
    <submittedName>
        <fullName evidence="1">Uncharacterized protein</fullName>
    </submittedName>
</protein>
<dbReference type="AlphaFoldDB" id="A0A413VNF5"/>
<gene>
    <name evidence="1" type="ORF">DW888_11615</name>
</gene>